<keyword evidence="15" id="KW-1185">Reference proteome</keyword>
<gene>
    <name evidence="14" type="ORF">LITE_LOCUS20837</name>
</gene>
<organism evidence="14 15">
    <name type="scientific">Linum tenue</name>
    <dbReference type="NCBI Taxonomy" id="586396"/>
    <lineage>
        <taxon>Eukaryota</taxon>
        <taxon>Viridiplantae</taxon>
        <taxon>Streptophyta</taxon>
        <taxon>Embryophyta</taxon>
        <taxon>Tracheophyta</taxon>
        <taxon>Spermatophyta</taxon>
        <taxon>Magnoliopsida</taxon>
        <taxon>eudicotyledons</taxon>
        <taxon>Gunneridae</taxon>
        <taxon>Pentapetalae</taxon>
        <taxon>rosids</taxon>
        <taxon>fabids</taxon>
        <taxon>Malpighiales</taxon>
        <taxon>Linaceae</taxon>
        <taxon>Linum</taxon>
    </lineage>
</organism>
<sequence>MDIISHLPEILVALAAAAFIHLWRLGNKRKQQQNNPNRRVPEIPGALPLVGHLHLLGGNQTLSRKLASFAHKYGDVFTIRLGANSAVVVSDYESMKECFTTNDRILSFRPESSQAKVLGYNYAAFGFASYGSYWRDMKKMLMTELLSVQRIKALRHVQISEVDFLITDLYQQSSSAAGDKGRPIAISEALQGYVLNIITRMVAGKRYFDKTNDDLQAVSGGRPIGQVMREFMLVTGTLVPSDLIPILGWFGFQGVVKTMKRVSKELDVIMESWIDEHKRKQSTKSAANPDLIDVMLSEIKEEVAYGHKREDIIKATAMSLIVAGSDTTSITLTWILSNLLNHKRVMKLAQEEIETKVGTDRWVDDSDIEKLTYLGAVIKETLRMYPPGPLSVPREASEDITIKGYHVPKGTRFLANFWKLHRDPKVWSDPDEYKPERFLAANANMEIFGQQFEYLPFGSGRRGCPGINFGMQVTQLTLARLLQGFDWGTPNDKPVDMTEGLGIALPKANPLEVVLTPRFPPQFYKS</sequence>
<dbReference type="PANTHER" id="PTHR47947">
    <property type="entry name" value="CYTOCHROME P450 82C3-RELATED"/>
    <property type="match status" value="1"/>
</dbReference>
<evidence type="ECO:0000313" key="14">
    <source>
        <dbReference type="EMBL" id="CAI0426547.1"/>
    </source>
</evidence>
<dbReference type="PRINTS" id="PR00463">
    <property type="entry name" value="EP450I"/>
</dbReference>
<comment type="caution">
    <text evidence="14">The sequence shown here is derived from an EMBL/GenBank/DDBJ whole genome shotgun (WGS) entry which is preliminary data.</text>
</comment>
<dbReference type="GO" id="GO:0016020">
    <property type="term" value="C:membrane"/>
    <property type="evidence" value="ECO:0007669"/>
    <property type="project" value="UniProtKB-SubCell"/>
</dbReference>
<dbReference type="AlphaFoldDB" id="A0AAV0KWI6"/>
<evidence type="ECO:0000256" key="10">
    <source>
        <dbReference type="ARBA" id="ARBA00023136"/>
    </source>
</evidence>
<dbReference type="GO" id="GO:0005506">
    <property type="term" value="F:iron ion binding"/>
    <property type="evidence" value="ECO:0007669"/>
    <property type="project" value="InterPro"/>
</dbReference>
<evidence type="ECO:0000256" key="2">
    <source>
        <dbReference type="ARBA" id="ARBA00010617"/>
    </source>
</evidence>
<protein>
    <recommendedName>
        <fullName evidence="16">Cytochrome P450</fullName>
    </recommendedName>
</protein>
<evidence type="ECO:0000256" key="5">
    <source>
        <dbReference type="ARBA" id="ARBA00022723"/>
    </source>
</evidence>
<dbReference type="GO" id="GO:0004497">
    <property type="term" value="F:monooxygenase activity"/>
    <property type="evidence" value="ECO:0007669"/>
    <property type="project" value="UniProtKB-KW"/>
</dbReference>
<name>A0AAV0KWI6_9ROSI</name>
<keyword evidence="8 11" id="KW-0408">Iron</keyword>
<evidence type="ECO:0000256" key="7">
    <source>
        <dbReference type="ARBA" id="ARBA00023002"/>
    </source>
</evidence>
<evidence type="ECO:0000256" key="9">
    <source>
        <dbReference type="ARBA" id="ARBA00023033"/>
    </source>
</evidence>
<evidence type="ECO:0008006" key="16">
    <source>
        <dbReference type="Google" id="ProtNLM"/>
    </source>
</evidence>
<keyword evidence="7 12" id="KW-0560">Oxidoreductase</keyword>
<keyword evidence="6 13" id="KW-1133">Transmembrane helix</keyword>
<evidence type="ECO:0000256" key="4">
    <source>
        <dbReference type="ARBA" id="ARBA00022692"/>
    </source>
</evidence>
<dbReference type="EMBL" id="CAMGYJ010000005">
    <property type="protein sequence ID" value="CAI0426547.1"/>
    <property type="molecule type" value="Genomic_DNA"/>
</dbReference>
<reference evidence="14" key="1">
    <citation type="submission" date="2022-08" db="EMBL/GenBank/DDBJ databases">
        <authorList>
            <person name="Gutierrez-Valencia J."/>
        </authorList>
    </citation>
    <scope>NUCLEOTIDE SEQUENCE</scope>
</reference>
<comment type="similarity">
    <text evidence="2 12">Belongs to the cytochrome P450 family.</text>
</comment>
<dbReference type="Proteomes" id="UP001154282">
    <property type="component" value="Unassembled WGS sequence"/>
</dbReference>
<proteinExistence type="inferred from homology"/>
<keyword evidence="3 11" id="KW-0349">Heme</keyword>
<evidence type="ECO:0000256" key="12">
    <source>
        <dbReference type="RuleBase" id="RU000461"/>
    </source>
</evidence>
<keyword evidence="9 12" id="KW-0503">Monooxygenase</keyword>
<evidence type="ECO:0000256" key="3">
    <source>
        <dbReference type="ARBA" id="ARBA00022617"/>
    </source>
</evidence>
<keyword evidence="5 11" id="KW-0479">Metal-binding</keyword>
<dbReference type="InterPro" id="IPR002401">
    <property type="entry name" value="Cyt_P450_E_grp-I"/>
</dbReference>
<dbReference type="Pfam" id="PF00067">
    <property type="entry name" value="p450"/>
    <property type="match status" value="1"/>
</dbReference>
<dbReference type="FunFam" id="1.10.630.10:FF:000026">
    <property type="entry name" value="Cytochrome P450 82C4"/>
    <property type="match status" value="1"/>
</dbReference>
<evidence type="ECO:0000256" key="6">
    <source>
        <dbReference type="ARBA" id="ARBA00022989"/>
    </source>
</evidence>
<dbReference type="PRINTS" id="PR00385">
    <property type="entry name" value="P450"/>
</dbReference>
<dbReference type="InterPro" id="IPR001128">
    <property type="entry name" value="Cyt_P450"/>
</dbReference>
<comment type="subcellular location">
    <subcellularLocation>
        <location evidence="1">Membrane</location>
        <topology evidence="1">Single-pass membrane protein</topology>
    </subcellularLocation>
</comment>
<evidence type="ECO:0000313" key="15">
    <source>
        <dbReference type="Proteomes" id="UP001154282"/>
    </source>
</evidence>
<keyword evidence="4 13" id="KW-0812">Transmembrane</keyword>
<dbReference type="SUPFAM" id="SSF48264">
    <property type="entry name" value="Cytochrome P450"/>
    <property type="match status" value="1"/>
</dbReference>
<evidence type="ECO:0000256" key="8">
    <source>
        <dbReference type="ARBA" id="ARBA00023004"/>
    </source>
</evidence>
<evidence type="ECO:0000256" key="13">
    <source>
        <dbReference type="SAM" id="Phobius"/>
    </source>
</evidence>
<dbReference type="InterPro" id="IPR017972">
    <property type="entry name" value="Cyt_P450_CS"/>
</dbReference>
<evidence type="ECO:0000256" key="1">
    <source>
        <dbReference type="ARBA" id="ARBA00004167"/>
    </source>
</evidence>
<dbReference type="InterPro" id="IPR050651">
    <property type="entry name" value="Plant_Cytochrome_P450_Monoox"/>
</dbReference>
<dbReference type="PANTHER" id="PTHR47947:SF1">
    <property type="entry name" value="CYTOCHROME P450 82E3"/>
    <property type="match status" value="1"/>
</dbReference>
<feature type="binding site" description="axial binding residue" evidence="11">
    <location>
        <position position="464"/>
    </location>
    <ligand>
        <name>heme</name>
        <dbReference type="ChEBI" id="CHEBI:30413"/>
    </ligand>
    <ligandPart>
        <name>Fe</name>
        <dbReference type="ChEBI" id="CHEBI:18248"/>
    </ligandPart>
</feature>
<dbReference type="GO" id="GO:0020037">
    <property type="term" value="F:heme binding"/>
    <property type="evidence" value="ECO:0007669"/>
    <property type="project" value="InterPro"/>
</dbReference>
<feature type="transmembrane region" description="Helical" evidence="13">
    <location>
        <begin position="6"/>
        <end position="23"/>
    </location>
</feature>
<dbReference type="PROSITE" id="PS00086">
    <property type="entry name" value="CYTOCHROME_P450"/>
    <property type="match status" value="1"/>
</dbReference>
<keyword evidence="10 13" id="KW-0472">Membrane</keyword>
<accession>A0AAV0KWI6</accession>
<dbReference type="InterPro" id="IPR036396">
    <property type="entry name" value="Cyt_P450_sf"/>
</dbReference>
<dbReference type="GO" id="GO:0016705">
    <property type="term" value="F:oxidoreductase activity, acting on paired donors, with incorporation or reduction of molecular oxygen"/>
    <property type="evidence" value="ECO:0007669"/>
    <property type="project" value="InterPro"/>
</dbReference>
<evidence type="ECO:0000256" key="11">
    <source>
        <dbReference type="PIRSR" id="PIRSR602401-1"/>
    </source>
</evidence>
<dbReference type="Gene3D" id="1.10.630.10">
    <property type="entry name" value="Cytochrome P450"/>
    <property type="match status" value="1"/>
</dbReference>
<comment type="cofactor">
    <cofactor evidence="11">
        <name>heme</name>
        <dbReference type="ChEBI" id="CHEBI:30413"/>
    </cofactor>
</comment>